<dbReference type="PANTHER" id="PTHR45125:SF3">
    <property type="entry name" value="NO-APICAL-MERISTEM-ASSOCIATED CARBOXY-TERMINAL DOMAIN PROTEIN"/>
    <property type="match status" value="1"/>
</dbReference>
<dbReference type="Gramene" id="KQL10990">
    <property type="protein sequence ID" value="KQL10990"/>
    <property type="gene ID" value="SETIT_008613mg"/>
</dbReference>
<accession>K3Y328</accession>
<reference evidence="3" key="2">
    <citation type="submission" date="2018-08" db="UniProtKB">
        <authorList>
            <consortium name="EnsemblPlants"/>
        </authorList>
    </citation>
    <scope>IDENTIFICATION</scope>
    <source>
        <strain evidence="3">Yugu1</strain>
    </source>
</reference>
<feature type="domain" description="No apical meristem-associated C-terminal" evidence="2">
    <location>
        <begin position="144"/>
        <end position="330"/>
    </location>
</feature>
<feature type="region of interest" description="Disordered" evidence="1">
    <location>
        <begin position="158"/>
        <end position="232"/>
    </location>
</feature>
<keyword evidence="4" id="KW-1185">Reference proteome</keyword>
<sequence>MADASAQNDKVDVEEVPVPPAPDPTGKGRRKKMVNRTKLGNFNLDEDVNIVKSWLEISCDPITSTAKKKDRMWDRIVQQYNLRRGSYPERSLRSLQSHWDIIKAEVGKFSSFYADAIRENPSRMSDADKTTHATANFAGILKHNFAYMHCWEIMKDEPKWQDPKPRGFGKSTGGDGFGEDSSHEPDTSDLGDDNSSPTGSARRRPMGRDSAKAAKKKANSSAGSTSSSKYASRMQDLSLQKISILQEESMRKTDRFQQLACIDEKRFEEMRSHNQSLLDIEQEKIRIMCEKHDMDKQEKEKQEDERILGIDLNACTPAQRMYYEALQEEIFKKIAARRGKRWEKTGALNHGWERQPYLCFLDFISGN</sequence>
<feature type="region of interest" description="Disordered" evidence="1">
    <location>
        <begin position="1"/>
        <end position="30"/>
    </location>
</feature>
<dbReference type="Proteomes" id="UP000004995">
    <property type="component" value="Unassembled WGS sequence"/>
</dbReference>
<protein>
    <recommendedName>
        <fullName evidence="2">No apical meristem-associated C-terminal domain-containing protein</fullName>
    </recommendedName>
</protein>
<dbReference type="PANTHER" id="PTHR45125">
    <property type="entry name" value="F21J9.4-RELATED"/>
    <property type="match status" value="1"/>
</dbReference>
<dbReference type="AlphaFoldDB" id="K3Y328"/>
<reference evidence="4" key="1">
    <citation type="journal article" date="2012" name="Nat. Biotechnol.">
        <title>Reference genome sequence of the model plant Setaria.</title>
        <authorList>
            <person name="Bennetzen J.L."/>
            <person name="Schmutz J."/>
            <person name="Wang H."/>
            <person name="Percifield R."/>
            <person name="Hawkins J."/>
            <person name="Pontaroli A.C."/>
            <person name="Estep M."/>
            <person name="Feng L."/>
            <person name="Vaughn J.N."/>
            <person name="Grimwood J."/>
            <person name="Jenkins J."/>
            <person name="Barry K."/>
            <person name="Lindquist E."/>
            <person name="Hellsten U."/>
            <person name="Deshpande S."/>
            <person name="Wang X."/>
            <person name="Wu X."/>
            <person name="Mitros T."/>
            <person name="Triplett J."/>
            <person name="Yang X."/>
            <person name="Ye C.Y."/>
            <person name="Mauro-Herrera M."/>
            <person name="Wang L."/>
            <person name="Li P."/>
            <person name="Sharma M."/>
            <person name="Sharma R."/>
            <person name="Ronald P.C."/>
            <person name="Panaud O."/>
            <person name="Kellogg E.A."/>
            <person name="Brutnell T.P."/>
            <person name="Doust A.N."/>
            <person name="Tuskan G.A."/>
            <person name="Rokhsar D."/>
            <person name="Devos K.M."/>
        </authorList>
    </citation>
    <scope>NUCLEOTIDE SEQUENCE [LARGE SCALE GENOMIC DNA]</scope>
    <source>
        <strain evidence="4">cv. Yugu1</strain>
    </source>
</reference>
<dbReference type="HOGENOM" id="CLU_045320_0_0_1"/>
<name>K3Y328_SETIT</name>
<dbReference type="InParanoid" id="K3Y328"/>
<dbReference type="eggNOG" id="ENOG502SZRR">
    <property type="taxonomic scope" value="Eukaryota"/>
</dbReference>
<organism evidence="3 4">
    <name type="scientific">Setaria italica</name>
    <name type="common">Foxtail millet</name>
    <name type="synonym">Panicum italicum</name>
    <dbReference type="NCBI Taxonomy" id="4555"/>
    <lineage>
        <taxon>Eukaryota</taxon>
        <taxon>Viridiplantae</taxon>
        <taxon>Streptophyta</taxon>
        <taxon>Embryophyta</taxon>
        <taxon>Tracheophyta</taxon>
        <taxon>Spermatophyta</taxon>
        <taxon>Magnoliopsida</taxon>
        <taxon>Liliopsida</taxon>
        <taxon>Poales</taxon>
        <taxon>Poaceae</taxon>
        <taxon>PACMAD clade</taxon>
        <taxon>Panicoideae</taxon>
        <taxon>Panicodae</taxon>
        <taxon>Paniceae</taxon>
        <taxon>Cenchrinae</taxon>
        <taxon>Setaria</taxon>
    </lineage>
</organism>
<feature type="compositionally biased region" description="Low complexity" evidence="1">
    <location>
        <begin position="219"/>
        <end position="232"/>
    </location>
</feature>
<dbReference type="STRING" id="4555.K3Y328"/>
<dbReference type="InterPro" id="IPR029466">
    <property type="entry name" value="NAM-associated_C"/>
</dbReference>
<evidence type="ECO:0000313" key="3">
    <source>
        <dbReference type="EnsemblPlants" id="KQL10990"/>
    </source>
</evidence>
<evidence type="ECO:0000313" key="4">
    <source>
        <dbReference type="Proteomes" id="UP000004995"/>
    </source>
</evidence>
<dbReference type="OMA" id="TYWARIH"/>
<evidence type="ECO:0000256" key="1">
    <source>
        <dbReference type="SAM" id="MobiDB-lite"/>
    </source>
</evidence>
<proteinExistence type="predicted"/>
<dbReference type="Pfam" id="PF14303">
    <property type="entry name" value="NAM-associated"/>
    <property type="match status" value="1"/>
</dbReference>
<evidence type="ECO:0000259" key="2">
    <source>
        <dbReference type="Pfam" id="PF14303"/>
    </source>
</evidence>
<dbReference type="EnsemblPlants" id="KQL10990">
    <property type="protein sequence ID" value="KQL10990"/>
    <property type="gene ID" value="SETIT_008613mg"/>
</dbReference>
<dbReference type="EMBL" id="AGNK02002554">
    <property type="status" value="NOT_ANNOTATED_CDS"/>
    <property type="molecule type" value="Genomic_DNA"/>
</dbReference>